<gene>
    <name evidence="1" type="ORF">ZIOFF_028799</name>
</gene>
<dbReference type="GO" id="GO:0030674">
    <property type="term" value="F:protein-macromolecule adaptor activity"/>
    <property type="evidence" value="ECO:0007669"/>
    <property type="project" value="TreeGrafter"/>
</dbReference>
<accession>A0A8J5LFD5</accession>
<evidence type="ECO:0000313" key="1">
    <source>
        <dbReference type="EMBL" id="KAG6510763.1"/>
    </source>
</evidence>
<comment type="caution">
    <text evidence="1">The sequence shown here is derived from an EMBL/GenBank/DDBJ whole genome shotgun (WGS) entry which is preliminary data.</text>
</comment>
<protein>
    <recommendedName>
        <fullName evidence="3">Peroxin-3</fullName>
    </recommendedName>
</protein>
<dbReference type="AlphaFoldDB" id="A0A8J5LFD5"/>
<name>A0A8J5LFD5_ZINOF</name>
<evidence type="ECO:0000313" key="2">
    <source>
        <dbReference type="Proteomes" id="UP000734854"/>
    </source>
</evidence>
<dbReference type="PANTHER" id="PTHR28080">
    <property type="entry name" value="PEROXISOMAL BIOGENESIS FACTOR 3"/>
    <property type="match status" value="1"/>
</dbReference>
<sequence>MLSLRSFWSRHRRKILVSLGIAGGGYFLYKLYESQARRFSDSEQELEGARQVDELIKNQLQVHFENIQRISDTTTLPYAMHCLQSSVSENLDLSPLTDKLIHGKGQSSALPLKEKLELWERLKILSFTRAAASLWSMTLLCLYVRVQVNILGRQLYLDIARDFEDSQPLGVTTRAPRNSPALDGNMSLVCSHVEEDGVAHSYRVLAKKSSLCGDEDEVDSFKSHGRQAFLATADYLATYGINSLIMNMQNAAMEVLKDKQLKETISMAQLREIMIQILDMFMNIGSLNYWITYLVPENVSCYKQQIAMSANGFEDASLFMDATKLDQLLVETRSVLSRYANICNIHIHVAYIFQKEHAGCGKRELDLSMILKDLFQDFGKIVDISLKKVVEVLVNDISVQVPGTSSVGVPLAKLLPQITRLSLPLLDEPRRNKFVEVIQNLPEVELFYTLLYANMPTDSNGLTTV</sequence>
<dbReference type="GO" id="GO:0005778">
    <property type="term" value="C:peroxisomal membrane"/>
    <property type="evidence" value="ECO:0007669"/>
    <property type="project" value="InterPro"/>
</dbReference>
<organism evidence="1 2">
    <name type="scientific">Zingiber officinale</name>
    <name type="common">Ginger</name>
    <name type="synonym">Amomum zingiber</name>
    <dbReference type="NCBI Taxonomy" id="94328"/>
    <lineage>
        <taxon>Eukaryota</taxon>
        <taxon>Viridiplantae</taxon>
        <taxon>Streptophyta</taxon>
        <taxon>Embryophyta</taxon>
        <taxon>Tracheophyta</taxon>
        <taxon>Spermatophyta</taxon>
        <taxon>Magnoliopsida</taxon>
        <taxon>Liliopsida</taxon>
        <taxon>Zingiberales</taxon>
        <taxon>Zingiberaceae</taxon>
        <taxon>Zingiber</taxon>
    </lineage>
</organism>
<keyword evidence="2" id="KW-1185">Reference proteome</keyword>
<dbReference type="PANTHER" id="PTHR28080:SF1">
    <property type="entry name" value="PEROXISOMAL BIOGENESIS FACTOR 3"/>
    <property type="match status" value="1"/>
</dbReference>
<dbReference type="Pfam" id="PF04882">
    <property type="entry name" value="Peroxin-3"/>
    <property type="match status" value="1"/>
</dbReference>
<dbReference type="InterPro" id="IPR006966">
    <property type="entry name" value="Peroxin-3"/>
</dbReference>
<dbReference type="GO" id="GO:0045046">
    <property type="term" value="P:protein import into peroxisome membrane"/>
    <property type="evidence" value="ECO:0007669"/>
    <property type="project" value="TreeGrafter"/>
</dbReference>
<dbReference type="Proteomes" id="UP000734854">
    <property type="component" value="Unassembled WGS sequence"/>
</dbReference>
<dbReference type="EMBL" id="JACMSC010000008">
    <property type="protein sequence ID" value="KAG6510763.1"/>
    <property type="molecule type" value="Genomic_DNA"/>
</dbReference>
<proteinExistence type="predicted"/>
<reference evidence="1 2" key="1">
    <citation type="submission" date="2020-08" db="EMBL/GenBank/DDBJ databases">
        <title>Plant Genome Project.</title>
        <authorList>
            <person name="Zhang R.-G."/>
        </authorList>
    </citation>
    <scope>NUCLEOTIDE SEQUENCE [LARGE SCALE GENOMIC DNA]</scope>
    <source>
        <tissue evidence="1">Rhizome</tissue>
    </source>
</reference>
<evidence type="ECO:0008006" key="3">
    <source>
        <dbReference type="Google" id="ProtNLM"/>
    </source>
</evidence>